<dbReference type="Gene3D" id="3.80.10.10">
    <property type="entry name" value="Ribonuclease Inhibitor"/>
    <property type="match status" value="1"/>
</dbReference>
<keyword evidence="3" id="KW-1185">Reference proteome</keyword>
<feature type="domain" description="F-box" evidence="1">
    <location>
        <begin position="161"/>
        <end position="207"/>
    </location>
</feature>
<dbReference type="PROSITE" id="PS50181">
    <property type="entry name" value="FBOX"/>
    <property type="match status" value="1"/>
</dbReference>
<evidence type="ECO:0000313" key="2">
    <source>
        <dbReference type="EMBL" id="CAF1515898.1"/>
    </source>
</evidence>
<dbReference type="InterPro" id="IPR001810">
    <property type="entry name" value="F-box_dom"/>
</dbReference>
<dbReference type="PANTHER" id="PTHR20872:SF1">
    <property type="entry name" value="F-BOX DOMAIN-CONTAINING PROTEIN"/>
    <property type="match status" value="1"/>
</dbReference>
<evidence type="ECO:0000313" key="3">
    <source>
        <dbReference type="Proteomes" id="UP000663828"/>
    </source>
</evidence>
<sequence length="642" mass="75985">MSLAKRIKYPSVIERYYTKYYRTNVHSETNNDTLVLVHSNRVCVLMLSERHPILTNPLKIHSIESLASVNQSMSGKSKRGADYVQPNKLLYRIKCDNEQIFTICASIKGRLVELNDEIIKTPDLLQQKPQGEGYLAIFIPSLKDGENNLKLLVTEQDEVKSMGWEDLPTILLEEIFSYLSLTHRYYASQVCRTWYEVFHSPIIWHTFIFDGLIFTRKKFNLYRGYERILNLYRVQRYLPRKSRYIKQLIIKPIPEYHNMCDFLDMLTNFIHHHEQNDYPFPYLDEFSFTFHVLKLINDDENNPEHFHAYNEYPNAFIRGNKRYYGTGGTILEKLRKFISSVRSLKRFHLNDLFLASDFDIGACLEELLVNSGETLEYIEVLNYTSYIIPLYTVGLFPNLHTISISPHSLDDGVLLLFANHLIYLRRLDIVHDELTISHRYRDSVWNEIEEILKENKRRWNIRMITKGKCKEEPLWPQGSAPIQSIIYNTCSVKVVQTSIYTCMEQFSATLETYAHLKSMCRVYIPRSFLERADTAYIGLVKTTRYLHTLAIKERISTATCLLIAYYGAKNNLKQFYLRRNCVILRNEYRKYLFRESGDNNESIHSWLEQHCRKYDRVEDAVSVLFGRKWKMLTDWEYNRICL</sequence>
<evidence type="ECO:0000259" key="1">
    <source>
        <dbReference type="PROSITE" id="PS50181"/>
    </source>
</evidence>
<dbReference type="PANTHER" id="PTHR20872">
    <property type="match status" value="1"/>
</dbReference>
<name>A0A815U7Z1_ADIRI</name>
<dbReference type="InterPro" id="IPR036047">
    <property type="entry name" value="F-box-like_dom_sf"/>
</dbReference>
<dbReference type="AlphaFoldDB" id="A0A815U7Z1"/>
<dbReference type="InterPro" id="IPR011053">
    <property type="entry name" value="Single_hybrid_motif"/>
</dbReference>
<dbReference type="EMBL" id="CAJNOR010004613">
    <property type="protein sequence ID" value="CAF1515898.1"/>
    <property type="molecule type" value="Genomic_DNA"/>
</dbReference>
<comment type="caution">
    <text evidence="2">The sequence shown here is derived from an EMBL/GenBank/DDBJ whole genome shotgun (WGS) entry which is preliminary data.</text>
</comment>
<proteinExistence type="predicted"/>
<dbReference type="Pfam" id="PF12937">
    <property type="entry name" value="F-box-like"/>
    <property type="match status" value="1"/>
</dbReference>
<organism evidence="2 3">
    <name type="scientific">Adineta ricciae</name>
    <name type="common">Rotifer</name>
    <dbReference type="NCBI Taxonomy" id="249248"/>
    <lineage>
        <taxon>Eukaryota</taxon>
        <taxon>Metazoa</taxon>
        <taxon>Spiralia</taxon>
        <taxon>Gnathifera</taxon>
        <taxon>Rotifera</taxon>
        <taxon>Eurotatoria</taxon>
        <taxon>Bdelloidea</taxon>
        <taxon>Adinetida</taxon>
        <taxon>Adinetidae</taxon>
        <taxon>Adineta</taxon>
    </lineage>
</organism>
<dbReference type="Gene3D" id="1.20.1280.50">
    <property type="match status" value="1"/>
</dbReference>
<gene>
    <name evidence="2" type="ORF">XAT740_LOCUS40493</name>
</gene>
<dbReference type="Gene3D" id="2.40.50.100">
    <property type="match status" value="1"/>
</dbReference>
<dbReference type="SMART" id="SM00256">
    <property type="entry name" value="FBOX"/>
    <property type="match status" value="1"/>
</dbReference>
<accession>A0A815U7Z1</accession>
<reference evidence="2" key="1">
    <citation type="submission" date="2021-02" db="EMBL/GenBank/DDBJ databases">
        <authorList>
            <person name="Nowell W R."/>
        </authorList>
    </citation>
    <scope>NUCLEOTIDE SEQUENCE</scope>
</reference>
<protein>
    <recommendedName>
        <fullName evidence="1">F-box domain-containing protein</fullName>
    </recommendedName>
</protein>
<dbReference type="Proteomes" id="UP000663828">
    <property type="component" value="Unassembled WGS sequence"/>
</dbReference>
<dbReference type="SUPFAM" id="SSF51230">
    <property type="entry name" value="Single hybrid motif"/>
    <property type="match status" value="1"/>
</dbReference>
<dbReference type="InterPro" id="IPR032675">
    <property type="entry name" value="LRR_dom_sf"/>
</dbReference>
<dbReference type="SUPFAM" id="SSF81383">
    <property type="entry name" value="F-box domain"/>
    <property type="match status" value="1"/>
</dbReference>